<dbReference type="SUPFAM" id="SSF52402">
    <property type="entry name" value="Adenine nucleotide alpha hydrolases-like"/>
    <property type="match status" value="1"/>
</dbReference>
<feature type="binding site" description="in other chain" evidence="8">
    <location>
        <position position="114"/>
    </location>
    <ligand>
        <name>deamido-NAD(+)</name>
        <dbReference type="ChEBI" id="CHEBI:58437"/>
        <note>ligand shared between two neighboring subunits</note>
    </ligand>
</feature>
<dbReference type="InterPro" id="IPR022926">
    <property type="entry name" value="NH(3)-dep_NAD(+)_synth"/>
</dbReference>
<feature type="binding site" evidence="8">
    <location>
        <position position="154"/>
    </location>
    <ligand>
        <name>deamido-NAD(+)</name>
        <dbReference type="ChEBI" id="CHEBI:58437"/>
        <note>ligand shared between two neighboring subunits</note>
    </ligand>
</feature>
<dbReference type="GO" id="GO:0005524">
    <property type="term" value="F:ATP binding"/>
    <property type="evidence" value="ECO:0007669"/>
    <property type="project" value="UniProtKB-UniRule"/>
</dbReference>
<dbReference type="NCBIfam" id="TIGR00552">
    <property type="entry name" value="nadE"/>
    <property type="match status" value="1"/>
</dbReference>
<evidence type="ECO:0000256" key="4">
    <source>
        <dbReference type="ARBA" id="ARBA00022741"/>
    </source>
</evidence>
<feature type="binding site" evidence="8">
    <location>
        <position position="139"/>
    </location>
    <ligand>
        <name>Mg(2+)</name>
        <dbReference type="ChEBI" id="CHEBI:18420"/>
    </ligand>
</feature>
<dbReference type="GO" id="GO:0008795">
    <property type="term" value="F:NAD+ synthase activity"/>
    <property type="evidence" value="ECO:0007669"/>
    <property type="project" value="UniProtKB-UniRule"/>
</dbReference>
<evidence type="ECO:0000256" key="8">
    <source>
        <dbReference type="HAMAP-Rule" id="MF_00193"/>
    </source>
</evidence>
<dbReference type="PANTHER" id="PTHR23090">
    <property type="entry name" value="NH 3 /GLUTAMINE-DEPENDENT NAD + SYNTHETASE"/>
    <property type="match status" value="1"/>
</dbReference>
<feature type="binding site" evidence="8">
    <location>
        <position position="134"/>
    </location>
    <ligand>
        <name>ATP</name>
        <dbReference type="ChEBI" id="CHEBI:30616"/>
    </ligand>
</feature>
<feature type="binding site" evidence="8">
    <location>
        <position position="163"/>
    </location>
    <ligand>
        <name>ATP</name>
        <dbReference type="ChEBI" id="CHEBI:30616"/>
    </ligand>
</feature>
<dbReference type="InterPro" id="IPR022310">
    <property type="entry name" value="NAD/GMP_synthase"/>
</dbReference>
<gene>
    <name evidence="8" type="primary">nadE</name>
    <name evidence="12" type="ORF">E2N92_09365</name>
</gene>
<keyword evidence="2 8" id="KW-0436">Ligase</keyword>
<reference evidence="12" key="1">
    <citation type="journal article" date="2005" name="Int. J. Syst. Evol. Microbiol.">
        <title>Methanofollis formosanus sp. nov., isolated from a fish pond.</title>
        <authorList>
            <person name="Wu S.Y."/>
            <person name="Chen S.C."/>
            <person name="Lai M.C."/>
        </authorList>
    </citation>
    <scope>NUCLEOTIDE SEQUENCE</scope>
    <source>
        <strain evidence="12">ML15</strain>
    </source>
</reference>
<evidence type="ECO:0000313" key="12">
    <source>
        <dbReference type="EMBL" id="QYZ79623.1"/>
    </source>
</evidence>
<dbReference type="GO" id="GO:0004359">
    <property type="term" value="F:glutaminase activity"/>
    <property type="evidence" value="ECO:0007669"/>
    <property type="project" value="InterPro"/>
</dbReference>
<proteinExistence type="inferred from homology"/>
<dbReference type="Gene3D" id="3.40.50.620">
    <property type="entry name" value="HUPs"/>
    <property type="match status" value="1"/>
</dbReference>
<protein>
    <recommendedName>
        <fullName evidence="8 10">NH(3)-dependent NAD(+) synthetase</fullName>
        <ecNumber evidence="8 10">6.3.1.5</ecNumber>
    </recommendedName>
</protein>
<dbReference type="AlphaFoldDB" id="A0A8G1A385"/>
<dbReference type="KEGG" id="mfk:E2N92_09365"/>
<evidence type="ECO:0000256" key="5">
    <source>
        <dbReference type="ARBA" id="ARBA00022840"/>
    </source>
</evidence>
<dbReference type="PANTHER" id="PTHR23090:SF9">
    <property type="entry name" value="GLUTAMINE-DEPENDENT NAD(+) SYNTHETASE"/>
    <property type="match status" value="1"/>
</dbReference>
<dbReference type="GO" id="GO:0005737">
    <property type="term" value="C:cytoplasm"/>
    <property type="evidence" value="ECO:0007669"/>
    <property type="project" value="InterPro"/>
</dbReference>
<keyword evidence="6 8" id="KW-0460">Magnesium</keyword>
<evidence type="ECO:0000313" key="13">
    <source>
        <dbReference type="Proteomes" id="UP000826709"/>
    </source>
</evidence>
<comment type="catalytic activity">
    <reaction evidence="8 10">
        <text>deamido-NAD(+) + NH4(+) + ATP = AMP + diphosphate + NAD(+) + H(+)</text>
        <dbReference type="Rhea" id="RHEA:21188"/>
        <dbReference type="ChEBI" id="CHEBI:15378"/>
        <dbReference type="ChEBI" id="CHEBI:28938"/>
        <dbReference type="ChEBI" id="CHEBI:30616"/>
        <dbReference type="ChEBI" id="CHEBI:33019"/>
        <dbReference type="ChEBI" id="CHEBI:57540"/>
        <dbReference type="ChEBI" id="CHEBI:58437"/>
        <dbReference type="ChEBI" id="CHEBI:456215"/>
        <dbReference type="EC" id="6.3.1.5"/>
    </reaction>
</comment>
<dbReference type="GO" id="GO:0046872">
    <property type="term" value="F:metal ion binding"/>
    <property type="evidence" value="ECO:0007669"/>
    <property type="project" value="UniProtKB-KW"/>
</dbReference>
<dbReference type="GO" id="GO:0009435">
    <property type="term" value="P:NAD+ biosynthetic process"/>
    <property type="evidence" value="ECO:0007669"/>
    <property type="project" value="UniProtKB-UniRule"/>
</dbReference>
<evidence type="ECO:0000256" key="1">
    <source>
        <dbReference type="ARBA" id="ARBA00005859"/>
    </source>
</evidence>
<dbReference type="RefSeq" id="WP_220680933.1">
    <property type="nucleotide sequence ID" value="NZ_CP037968.1"/>
</dbReference>
<dbReference type="UniPathway" id="UPA00253">
    <property type="reaction ID" value="UER00333"/>
</dbReference>
<dbReference type="GO" id="GO:0003952">
    <property type="term" value="F:NAD+ synthase (glutamine-hydrolyzing) activity"/>
    <property type="evidence" value="ECO:0007669"/>
    <property type="project" value="InterPro"/>
</dbReference>
<keyword evidence="4 8" id="KW-0547">Nucleotide-binding</keyword>
<evidence type="ECO:0000256" key="10">
    <source>
        <dbReference type="RuleBase" id="RU003812"/>
    </source>
</evidence>
<dbReference type="OrthoDB" id="39312at2157"/>
<dbReference type="HAMAP" id="MF_00193">
    <property type="entry name" value="NadE_ammonia_dep"/>
    <property type="match status" value="1"/>
</dbReference>
<comment type="similarity">
    <text evidence="1 8 9">Belongs to the NAD synthetase family.</text>
</comment>
<evidence type="ECO:0000256" key="6">
    <source>
        <dbReference type="ARBA" id="ARBA00022842"/>
    </source>
</evidence>
<feature type="binding site" evidence="8">
    <location>
        <position position="37"/>
    </location>
    <ligand>
        <name>Mg(2+)</name>
        <dbReference type="ChEBI" id="CHEBI:18420"/>
    </ligand>
</feature>
<comment type="function">
    <text evidence="8">Catalyzes the ATP-dependent amidation of deamido-NAD to form NAD. Uses ammonia as a nitrogen source.</text>
</comment>
<dbReference type="Proteomes" id="UP000826709">
    <property type="component" value="Chromosome"/>
</dbReference>
<dbReference type="Pfam" id="PF02540">
    <property type="entry name" value="NAD_synthase"/>
    <property type="match status" value="1"/>
</dbReference>
<evidence type="ECO:0000256" key="7">
    <source>
        <dbReference type="ARBA" id="ARBA00023027"/>
    </source>
</evidence>
<accession>A0A8G1A385</accession>
<feature type="binding site" evidence="8">
    <location>
        <begin position="31"/>
        <end position="38"/>
    </location>
    <ligand>
        <name>ATP</name>
        <dbReference type="ChEBI" id="CHEBI:30616"/>
    </ligand>
</feature>
<sequence length="248" mass="26929">MIEQIGCVMESVDQMVRHAVWNAGADGIVVGISGGVDSAVAAGFAARAVGPERVVGIALPSAVTPTADLEDAEAVCRHLGIEFRVMSIEPVIDAYRQYPGLTESRYVLGNLMARTRMTLLYAVANRENRLVCGTSNRTEYLVGYSTKHGDAAADIQPILHLYKTEVFEVAREMGLPARVVEKPPSAGLWTGQTDEKELGATYDEIDAALRALAEKDWVAENKVEELVLKRVRASAHKRVAPPNLLSTR</sequence>
<dbReference type="InterPro" id="IPR003694">
    <property type="entry name" value="NAD_synthase"/>
</dbReference>
<comment type="pathway">
    <text evidence="8">Cofactor biosynthesis; NAD(+) biosynthesis; NAD(+) from deamido-NAD(+) (ammonia route): step 1/1.</text>
</comment>
<keyword evidence="7 8" id="KW-0520">NAD</keyword>
<dbReference type="EC" id="6.3.1.5" evidence="8 10"/>
<dbReference type="InterPro" id="IPR014729">
    <property type="entry name" value="Rossmann-like_a/b/a_fold"/>
</dbReference>
<feature type="binding site" evidence="8">
    <location>
        <position position="185"/>
    </location>
    <ligand>
        <name>ATP</name>
        <dbReference type="ChEBI" id="CHEBI:30616"/>
    </ligand>
</feature>
<reference evidence="12" key="2">
    <citation type="submission" date="2019-03" db="EMBL/GenBank/DDBJ databases">
        <authorList>
            <person name="Chen S.-C."/>
            <person name="Wu S.-Y."/>
            <person name="Lai M.-C."/>
        </authorList>
    </citation>
    <scope>NUCLEOTIDE SEQUENCE</scope>
    <source>
        <strain evidence="12">ML15</strain>
    </source>
</reference>
<feature type="binding site" description="in other chain" evidence="8">
    <location>
        <position position="147"/>
    </location>
    <ligand>
        <name>deamido-NAD(+)</name>
        <dbReference type="ChEBI" id="CHEBI:58437"/>
        <note>ligand shared between two neighboring subunits</note>
    </ligand>
</feature>
<feature type="domain" description="NAD/GMP synthase" evidence="11">
    <location>
        <begin position="9"/>
        <end position="240"/>
    </location>
</feature>
<dbReference type="NCBIfam" id="NF010587">
    <property type="entry name" value="PRK13980.1"/>
    <property type="match status" value="1"/>
</dbReference>
<name>A0A8G1A385_9EURY</name>
<feature type="binding site" description="in other chain" evidence="8">
    <location>
        <begin position="236"/>
        <end position="237"/>
    </location>
    <ligand>
        <name>deamido-NAD(+)</name>
        <dbReference type="ChEBI" id="CHEBI:58437"/>
        <note>ligand shared between two neighboring subunits</note>
    </ligand>
</feature>
<keyword evidence="3 8" id="KW-0479">Metal-binding</keyword>
<dbReference type="CDD" id="cd00553">
    <property type="entry name" value="NAD_synthase"/>
    <property type="match status" value="1"/>
</dbReference>
<keyword evidence="5 8" id="KW-0067">ATP-binding</keyword>
<evidence type="ECO:0000256" key="2">
    <source>
        <dbReference type="ARBA" id="ARBA00022598"/>
    </source>
</evidence>
<organism evidence="12 13">
    <name type="scientific">Methanofollis formosanus</name>
    <dbReference type="NCBI Taxonomy" id="299308"/>
    <lineage>
        <taxon>Archaea</taxon>
        <taxon>Methanobacteriati</taxon>
        <taxon>Methanobacteriota</taxon>
        <taxon>Stenosarchaea group</taxon>
        <taxon>Methanomicrobia</taxon>
        <taxon>Methanomicrobiales</taxon>
        <taxon>Methanomicrobiaceae</taxon>
        <taxon>Methanofollis</taxon>
    </lineage>
</organism>
<dbReference type="FunFam" id="3.40.50.620:FF:000106">
    <property type="entry name" value="Glutamine-dependent NAD(+) synthetase"/>
    <property type="match status" value="1"/>
</dbReference>
<keyword evidence="13" id="KW-1185">Reference proteome</keyword>
<evidence type="ECO:0000256" key="3">
    <source>
        <dbReference type="ARBA" id="ARBA00022723"/>
    </source>
</evidence>
<dbReference type="EMBL" id="CP037968">
    <property type="protein sequence ID" value="QYZ79623.1"/>
    <property type="molecule type" value="Genomic_DNA"/>
</dbReference>
<comment type="subunit">
    <text evidence="8">Homodimer.</text>
</comment>
<evidence type="ECO:0000259" key="11">
    <source>
        <dbReference type="Pfam" id="PF02540"/>
    </source>
</evidence>
<evidence type="ECO:0000256" key="9">
    <source>
        <dbReference type="RuleBase" id="RU003811"/>
    </source>
</evidence>